<dbReference type="AlphaFoldDB" id="A0A7R9PNA4"/>
<dbReference type="InterPro" id="IPR038602">
    <property type="entry name" value="Mite_allergen_7_sf"/>
</dbReference>
<name>A0A7R9PNA4_TIMGE</name>
<dbReference type="EMBL" id="OE842287">
    <property type="protein sequence ID" value="CAD7599348.1"/>
    <property type="molecule type" value="Genomic_DNA"/>
</dbReference>
<sequence length="265" mass="29025">MCVDSTTDEYNIRVRDVAAPGVDVNGYVNAILNRVKFEVDDSPMDASVPDISHIFEQEDQILDLEINNGHVSNLENIDLQGDVNLVSNDGHTITFDVSVRLAVLSLRCRSPYHLLCEKGYGMNVKVSLHNMGHKCGIYLTNFNPAGGLGAGLTYRYQVRTSSGEVLHSGEVDTEVDGVGSTVIVSVFLDNLGNFHSQLEGIVLNSQNGEVTNVVVDDADLPIDVVKEITDSITSHYTQGTTERIAAALRVYFDNAVREIDFSQYV</sequence>
<reference evidence="1" key="1">
    <citation type="submission" date="2020-11" db="EMBL/GenBank/DDBJ databases">
        <authorList>
            <person name="Tran Van P."/>
        </authorList>
    </citation>
    <scope>NUCLEOTIDE SEQUENCE</scope>
</reference>
<evidence type="ECO:0000313" key="1">
    <source>
        <dbReference type="EMBL" id="CAD7599348.1"/>
    </source>
</evidence>
<proteinExistence type="predicted"/>
<protein>
    <submittedName>
        <fullName evidence="1">Uncharacterized protein</fullName>
    </submittedName>
</protein>
<gene>
    <name evidence="1" type="ORF">TGEB3V08_LOCUS7320</name>
</gene>
<organism evidence="1">
    <name type="scientific">Timema genevievae</name>
    <name type="common">Walking stick</name>
    <dbReference type="NCBI Taxonomy" id="629358"/>
    <lineage>
        <taxon>Eukaryota</taxon>
        <taxon>Metazoa</taxon>
        <taxon>Ecdysozoa</taxon>
        <taxon>Arthropoda</taxon>
        <taxon>Hexapoda</taxon>
        <taxon>Insecta</taxon>
        <taxon>Pterygota</taxon>
        <taxon>Neoptera</taxon>
        <taxon>Polyneoptera</taxon>
        <taxon>Phasmatodea</taxon>
        <taxon>Timematodea</taxon>
        <taxon>Timematoidea</taxon>
        <taxon>Timematidae</taxon>
        <taxon>Timema</taxon>
    </lineage>
</organism>
<accession>A0A7R9PNA4</accession>
<dbReference type="Gene3D" id="3.15.10.50">
    <property type="match status" value="1"/>
</dbReference>